<dbReference type="AlphaFoldDB" id="A0A815QAG2"/>
<dbReference type="EMBL" id="CAJNOW010015956">
    <property type="protein sequence ID" value="CAF1646392.1"/>
    <property type="molecule type" value="Genomic_DNA"/>
</dbReference>
<dbReference type="Proteomes" id="UP000681967">
    <property type="component" value="Unassembled WGS sequence"/>
</dbReference>
<dbReference type="EMBL" id="CAJOBH010002715">
    <property type="protein sequence ID" value="CAF3919823.1"/>
    <property type="molecule type" value="Genomic_DNA"/>
</dbReference>
<reference evidence="2" key="1">
    <citation type="submission" date="2021-02" db="EMBL/GenBank/DDBJ databases">
        <authorList>
            <person name="Nowell W R."/>
        </authorList>
    </citation>
    <scope>NUCLEOTIDE SEQUENCE</scope>
</reference>
<feature type="transmembrane region" description="Helical" evidence="1">
    <location>
        <begin position="69"/>
        <end position="92"/>
    </location>
</feature>
<evidence type="ECO:0000313" key="3">
    <source>
        <dbReference type="EMBL" id="CAF1646392.1"/>
    </source>
</evidence>
<evidence type="ECO:0000313" key="6">
    <source>
        <dbReference type="Proteomes" id="UP000663855"/>
    </source>
</evidence>
<dbReference type="Proteomes" id="UP000663855">
    <property type="component" value="Unassembled WGS sequence"/>
</dbReference>
<dbReference type="EMBL" id="CAJOBJ010000507">
    <property type="protein sequence ID" value="CAF3827338.1"/>
    <property type="molecule type" value="Genomic_DNA"/>
</dbReference>
<keyword evidence="1" id="KW-0472">Membrane</keyword>
<gene>
    <name evidence="5" type="ORF">BYL167_LOCUS9437</name>
    <name evidence="2" type="ORF">CJN711_LOCUS25001</name>
    <name evidence="4" type="ORF">GIL414_LOCUS2587</name>
    <name evidence="3" type="ORF">KQP761_LOCUS29087</name>
</gene>
<organism evidence="2 6">
    <name type="scientific">Rotaria magnacalcarata</name>
    <dbReference type="NCBI Taxonomy" id="392030"/>
    <lineage>
        <taxon>Eukaryota</taxon>
        <taxon>Metazoa</taxon>
        <taxon>Spiralia</taxon>
        <taxon>Gnathifera</taxon>
        <taxon>Rotifera</taxon>
        <taxon>Eurotatoria</taxon>
        <taxon>Bdelloidea</taxon>
        <taxon>Philodinida</taxon>
        <taxon>Philodinidae</taxon>
        <taxon>Rotaria</taxon>
    </lineage>
</organism>
<keyword evidence="1" id="KW-1133">Transmembrane helix</keyword>
<dbReference type="OrthoDB" id="10040554at2759"/>
<evidence type="ECO:0000313" key="4">
    <source>
        <dbReference type="EMBL" id="CAF3827338.1"/>
    </source>
</evidence>
<name>A0A815QAG2_9BILA</name>
<feature type="transmembrane region" description="Helical" evidence="1">
    <location>
        <begin position="173"/>
        <end position="196"/>
    </location>
</feature>
<comment type="caution">
    <text evidence="2">The sequence shown here is derived from an EMBL/GenBank/DDBJ whole genome shotgun (WGS) entry which is preliminary data.</text>
</comment>
<evidence type="ECO:0000313" key="5">
    <source>
        <dbReference type="EMBL" id="CAF3919823.1"/>
    </source>
</evidence>
<dbReference type="Proteomes" id="UP000663834">
    <property type="component" value="Unassembled WGS sequence"/>
</dbReference>
<feature type="transmembrane region" description="Helical" evidence="1">
    <location>
        <begin position="130"/>
        <end position="153"/>
    </location>
</feature>
<sequence length="220" mass="24300">MYTNTDNPSSSSSSSQVIYEYETVAPSSPVQSLHENDIPQSACISYESNLSSMTHQTSLIPAFQKKLPVVFVTVLGLFEILGGLLVIILEILIFDIAIGLWCGFIYLLAGVAAIVLVISTDRERQQTSAVLIIQLIAFMFTISEVLLHINVYQKRCISKFNGPLRETSFQCQILLIQTGGATLVLVSTIIFAIIYFRITIMVLKQPHGTFNISNAMNLTC</sequence>
<dbReference type="Proteomes" id="UP000681720">
    <property type="component" value="Unassembled WGS sequence"/>
</dbReference>
<dbReference type="EMBL" id="CAJNOV010011739">
    <property type="protein sequence ID" value="CAF1459179.1"/>
    <property type="molecule type" value="Genomic_DNA"/>
</dbReference>
<feature type="transmembrane region" description="Helical" evidence="1">
    <location>
        <begin position="98"/>
        <end position="118"/>
    </location>
</feature>
<proteinExistence type="predicted"/>
<accession>A0A815QAG2</accession>
<evidence type="ECO:0000256" key="1">
    <source>
        <dbReference type="SAM" id="Phobius"/>
    </source>
</evidence>
<keyword evidence="1" id="KW-0812">Transmembrane</keyword>
<evidence type="ECO:0000313" key="2">
    <source>
        <dbReference type="EMBL" id="CAF1459179.1"/>
    </source>
</evidence>
<protein>
    <submittedName>
        <fullName evidence="2">Uncharacterized protein</fullName>
    </submittedName>
</protein>